<dbReference type="Proteomes" id="UP000217790">
    <property type="component" value="Unassembled WGS sequence"/>
</dbReference>
<proteinExistence type="predicted"/>
<sequence>MNTLTSGVASMTYGIVHWFASHDVSDIDDMHIAYSEDESSSRGFTHGGFVPVDKAEMDEIKQLEKLEKQLAARYKMVFPWRIDSVAVFDEAKARAFSEKNAQSEQELRQMGRLRRLRRQCAMKPKMISTGERVSVM</sequence>
<protein>
    <submittedName>
        <fullName evidence="1">Uncharacterized protein</fullName>
    </submittedName>
</protein>
<evidence type="ECO:0000313" key="1">
    <source>
        <dbReference type="EMBL" id="PBK88420.1"/>
    </source>
</evidence>
<dbReference type="EMBL" id="KZ293673">
    <property type="protein sequence ID" value="PBK88420.1"/>
    <property type="molecule type" value="Genomic_DNA"/>
</dbReference>
<dbReference type="AlphaFoldDB" id="A0A2H3D2V5"/>
<keyword evidence="2" id="KW-1185">Reference proteome</keyword>
<dbReference type="OrthoDB" id="3005005at2759"/>
<gene>
    <name evidence="1" type="ORF">ARMGADRAFT_1168117</name>
</gene>
<name>A0A2H3D2V5_ARMGA</name>
<dbReference type="OMA" id="WFASHDV"/>
<dbReference type="InParanoid" id="A0A2H3D2V5"/>
<organism evidence="1 2">
    <name type="scientific">Armillaria gallica</name>
    <name type="common">Bulbous honey fungus</name>
    <name type="synonym">Armillaria bulbosa</name>
    <dbReference type="NCBI Taxonomy" id="47427"/>
    <lineage>
        <taxon>Eukaryota</taxon>
        <taxon>Fungi</taxon>
        <taxon>Dikarya</taxon>
        <taxon>Basidiomycota</taxon>
        <taxon>Agaricomycotina</taxon>
        <taxon>Agaricomycetes</taxon>
        <taxon>Agaricomycetidae</taxon>
        <taxon>Agaricales</taxon>
        <taxon>Marasmiineae</taxon>
        <taxon>Physalacriaceae</taxon>
        <taxon>Armillaria</taxon>
    </lineage>
</organism>
<reference evidence="2" key="1">
    <citation type="journal article" date="2017" name="Nat. Ecol. Evol.">
        <title>Genome expansion and lineage-specific genetic innovations in the forest pathogenic fungi Armillaria.</title>
        <authorList>
            <person name="Sipos G."/>
            <person name="Prasanna A.N."/>
            <person name="Walter M.C."/>
            <person name="O'Connor E."/>
            <person name="Balint B."/>
            <person name="Krizsan K."/>
            <person name="Kiss B."/>
            <person name="Hess J."/>
            <person name="Varga T."/>
            <person name="Slot J."/>
            <person name="Riley R."/>
            <person name="Boka B."/>
            <person name="Rigling D."/>
            <person name="Barry K."/>
            <person name="Lee J."/>
            <person name="Mihaltcheva S."/>
            <person name="LaButti K."/>
            <person name="Lipzen A."/>
            <person name="Waldron R."/>
            <person name="Moloney N.M."/>
            <person name="Sperisen C."/>
            <person name="Kredics L."/>
            <person name="Vagvoelgyi C."/>
            <person name="Patrignani A."/>
            <person name="Fitzpatrick D."/>
            <person name="Nagy I."/>
            <person name="Doyle S."/>
            <person name="Anderson J.B."/>
            <person name="Grigoriev I.V."/>
            <person name="Gueldener U."/>
            <person name="Muensterkoetter M."/>
            <person name="Nagy L.G."/>
        </authorList>
    </citation>
    <scope>NUCLEOTIDE SEQUENCE [LARGE SCALE GENOMIC DNA]</scope>
    <source>
        <strain evidence="2">Ar21-2</strain>
    </source>
</reference>
<evidence type="ECO:0000313" key="2">
    <source>
        <dbReference type="Proteomes" id="UP000217790"/>
    </source>
</evidence>
<accession>A0A2H3D2V5</accession>